<reference evidence="2" key="1">
    <citation type="submission" date="2002-12" db="EMBL/GenBank/DDBJ databases">
        <title>Complete genome sequence of Vibrio vulnificus CMCP6.</title>
        <authorList>
            <person name="Rhee J.H."/>
            <person name="Kim S.Y."/>
            <person name="Chung S.S."/>
            <person name="Kim J.J."/>
            <person name="Moon Y.H."/>
            <person name="Jeong H."/>
            <person name="Choy H.E."/>
        </authorList>
    </citation>
    <scope>NUCLEOTIDE SEQUENCE [LARGE SCALE GENOMIC DNA]</scope>
    <source>
        <strain evidence="2">CMCP6</strain>
    </source>
</reference>
<evidence type="ECO:0000313" key="1">
    <source>
        <dbReference type="EMBL" id="AAO10897.1"/>
    </source>
</evidence>
<proteinExistence type="predicted"/>
<dbReference type="AlphaFoldDB" id="A0A3Q0L5Y8"/>
<dbReference type="RefSeq" id="WP_011080396.1">
    <property type="nucleotide sequence ID" value="NC_004459.3"/>
</dbReference>
<reference evidence="1 2" key="2">
    <citation type="journal article" date="2003" name="Infect. Immun.">
        <title>Characterization and pathogenic significance of Vibrio vulnificus antigens preferentially expressed in septicemic patients.</title>
        <authorList>
            <person name="Kim Y.R."/>
            <person name="Lee S.E."/>
            <person name="Kim C.M."/>
            <person name="Kim S.Y."/>
            <person name="Shin E.K."/>
            <person name="Shin D.H."/>
            <person name="Chung S.S."/>
            <person name="Choy H.E."/>
            <person name="Progulske-Fox A."/>
            <person name="Hillman J.D."/>
            <person name="Handfield M."/>
            <person name="Rhee J.H."/>
        </authorList>
    </citation>
    <scope>NUCLEOTIDE SEQUENCE [LARGE SCALE GENOMIC DNA]</scope>
    <source>
        <strain evidence="1 2">CMCP6</strain>
    </source>
</reference>
<organism evidence="1 2">
    <name type="scientific">Vibrio vulnificus (strain CMCP6)</name>
    <dbReference type="NCBI Taxonomy" id="216895"/>
    <lineage>
        <taxon>Bacteria</taxon>
        <taxon>Pseudomonadati</taxon>
        <taxon>Pseudomonadota</taxon>
        <taxon>Gammaproteobacteria</taxon>
        <taxon>Vibrionales</taxon>
        <taxon>Vibrionaceae</taxon>
        <taxon>Vibrio</taxon>
    </lineage>
</organism>
<dbReference type="EMBL" id="AE016795">
    <property type="protein sequence ID" value="AAO10897.1"/>
    <property type="molecule type" value="Genomic_DNA"/>
</dbReference>
<name>A0A3Q0L5Y8_VIBVU</name>
<evidence type="ECO:0000313" key="2">
    <source>
        <dbReference type="Proteomes" id="UP000002275"/>
    </source>
</evidence>
<sequence length="262" mass="30711">MTSFKIERPDFPLWAPKSVIAEWEEQAEEVAYWQRKFPTLEPDTDEADMLARLLTYEDMKSVWERLPKYKIKPTLFVSMVQCSQSFIGIKPYNLTPKEHAIWLQDVKDTALKLKSLIQFSPYDRILEEKYLKKRQKYVMANIVEHSLQILKPEVNVEEHEKTRPAYESWPDFLPQPLSEVLSELASLESEDEINVVGSKRRKSVRLDKPSHPNAKRSYFIRNLTQELRDFTGQPLRDIVTVTTATVFDTPSLTERQIIRIAP</sequence>
<reference evidence="1 2" key="3">
    <citation type="journal article" date="2011" name="Mol. Syst. Biol.">
        <title>Integrative genome-scale metabolic analysis of Vibrio vulnificus for drug targeting and discovery.</title>
        <authorList>
            <person name="Kim H.U."/>
            <person name="Kim S.Y."/>
            <person name="Jeong H."/>
            <person name="Kim T.Y."/>
            <person name="Kim J.J."/>
            <person name="Choy H.E."/>
            <person name="Yi K.Y."/>
            <person name="Rhee J.H."/>
            <person name="Lee S.Y."/>
        </authorList>
    </citation>
    <scope>NUCLEOTIDE SEQUENCE [LARGE SCALE GENOMIC DNA]</scope>
    <source>
        <strain evidence="1 2">CMCP6</strain>
    </source>
</reference>
<protein>
    <submittedName>
        <fullName evidence="1">Uncharacterized protein</fullName>
    </submittedName>
</protein>
<accession>A0A3Q0L5Y8</accession>
<dbReference type="KEGG" id="vvu:VV1_2541"/>
<gene>
    <name evidence="1" type="ordered locus">VV1_2541</name>
</gene>
<dbReference type="Proteomes" id="UP000002275">
    <property type="component" value="Chromosome I"/>
</dbReference>